<comment type="function">
    <text evidence="5">Allows the formation of correctly charged Gln-tRNA(Gln) through the transamidation of misacylated Glu-tRNA(Gln) in the mitochondria. The reaction takes place in the presence of glutamine and ATP through an activated gamma-phospho-Glu-tRNA(Gln).</text>
</comment>
<comment type="subcellular location">
    <subcellularLocation>
        <location evidence="5">Mitochondrion</location>
    </subcellularLocation>
</comment>
<dbReference type="GO" id="GO:0005524">
    <property type="term" value="F:ATP binding"/>
    <property type="evidence" value="ECO:0007669"/>
    <property type="project" value="UniProtKB-KW"/>
</dbReference>
<evidence type="ECO:0000256" key="2">
    <source>
        <dbReference type="ARBA" id="ARBA00022741"/>
    </source>
</evidence>
<comment type="catalytic activity">
    <reaction evidence="5">
        <text>L-glutamyl-tRNA(Gln) + L-glutamine + ATP + H2O = L-glutaminyl-tRNA(Gln) + L-glutamate + ADP + phosphate + H(+)</text>
        <dbReference type="Rhea" id="RHEA:17521"/>
        <dbReference type="Rhea" id="RHEA-COMP:9681"/>
        <dbReference type="Rhea" id="RHEA-COMP:9684"/>
        <dbReference type="ChEBI" id="CHEBI:15377"/>
        <dbReference type="ChEBI" id="CHEBI:15378"/>
        <dbReference type="ChEBI" id="CHEBI:29985"/>
        <dbReference type="ChEBI" id="CHEBI:30616"/>
        <dbReference type="ChEBI" id="CHEBI:43474"/>
        <dbReference type="ChEBI" id="CHEBI:58359"/>
        <dbReference type="ChEBI" id="CHEBI:78520"/>
        <dbReference type="ChEBI" id="CHEBI:78521"/>
        <dbReference type="ChEBI" id="CHEBI:456216"/>
        <dbReference type="EC" id="6.3.5.7"/>
    </reaction>
</comment>
<protein>
    <recommendedName>
        <fullName evidence="5">Glutamyl-tRNA(Gln) amidotransferase subunit A, mitochondrial</fullName>
        <shortName evidence="5">Glu-AdT subunit A</shortName>
        <ecNumber evidence="5">6.3.5.7</ecNumber>
    </recommendedName>
</protein>
<dbReference type="GO" id="GO:0070681">
    <property type="term" value="P:glutaminyl-tRNAGln biosynthesis via transamidation"/>
    <property type="evidence" value="ECO:0007669"/>
    <property type="project" value="UniProtKB-UniRule"/>
</dbReference>
<evidence type="ECO:0000256" key="6">
    <source>
        <dbReference type="SAM" id="MobiDB-lite"/>
    </source>
</evidence>
<accession>A0A9P6AT36</accession>
<dbReference type="InterPro" id="IPR004412">
    <property type="entry name" value="GatA"/>
</dbReference>
<gene>
    <name evidence="8" type="ORF">BS47DRAFT_1486976</name>
</gene>
<feature type="active site" description="Acyl-ester intermediate" evidence="5">
    <location>
        <position position="181"/>
    </location>
</feature>
<evidence type="ECO:0000256" key="5">
    <source>
        <dbReference type="HAMAP-Rule" id="MF_03150"/>
    </source>
</evidence>
<name>A0A9P6AT36_9AGAM</name>
<dbReference type="AlphaFoldDB" id="A0A9P6AT36"/>
<dbReference type="EC" id="6.3.5.7" evidence="5"/>
<dbReference type="EMBL" id="MU129003">
    <property type="protein sequence ID" value="KAF9511244.1"/>
    <property type="molecule type" value="Genomic_DNA"/>
</dbReference>
<comment type="similarity">
    <text evidence="5">Belongs to the amidase family. GatA subfamily.</text>
</comment>
<reference evidence="8" key="1">
    <citation type="journal article" date="2020" name="Nat. Commun.">
        <title>Large-scale genome sequencing of mycorrhizal fungi provides insights into the early evolution of symbiotic traits.</title>
        <authorList>
            <person name="Miyauchi S."/>
            <person name="Kiss E."/>
            <person name="Kuo A."/>
            <person name="Drula E."/>
            <person name="Kohler A."/>
            <person name="Sanchez-Garcia M."/>
            <person name="Morin E."/>
            <person name="Andreopoulos B."/>
            <person name="Barry K.W."/>
            <person name="Bonito G."/>
            <person name="Buee M."/>
            <person name="Carver A."/>
            <person name="Chen C."/>
            <person name="Cichocki N."/>
            <person name="Clum A."/>
            <person name="Culley D."/>
            <person name="Crous P.W."/>
            <person name="Fauchery L."/>
            <person name="Girlanda M."/>
            <person name="Hayes R.D."/>
            <person name="Keri Z."/>
            <person name="LaButti K."/>
            <person name="Lipzen A."/>
            <person name="Lombard V."/>
            <person name="Magnuson J."/>
            <person name="Maillard F."/>
            <person name="Murat C."/>
            <person name="Nolan M."/>
            <person name="Ohm R.A."/>
            <person name="Pangilinan J."/>
            <person name="Pereira M.F."/>
            <person name="Perotto S."/>
            <person name="Peter M."/>
            <person name="Pfister S."/>
            <person name="Riley R."/>
            <person name="Sitrit Y."/>
            <person name="Stielow J.B."/>
            <person name="Szollosi G."/>
            <person name="Zifcakova L."/>
            <person name="Stursova M."/>
            <person name="Spatafora J.W."/>
            <person name="Tedersoo L."/>
            <person name="Vaario L.M."/>
            <person name="Yamada A."/>
            <person name="Yan M."/>
            <person name="Wang P."/>
            <person name="Xu J."/>
            <person name="Bruns T."/>
            <person name="Baldrian P."/>
            <person name="Vilgalys R."/>
            <person name="Dunand C."/>
            <person name="Henrissat B."/>
            <person name="Grigoriev I.V."/>
            <person name="Hibbett D."/>
            <person name="Nagy L.G."/>
            <person name="Martin F.M."/>
        </authorList>
    </citation>
    <scope>NUCLEOTIDE SEQUENCE</scope>
    <source>
        <strain evidence="8">UP504</strain>
    </source>
</reference>
<dbReference type="GO" id="GO:0005739">
    <property type="term" value="C:mitochondrion"/>
    <property type="evidence" value="ECO:0007669"/>
    <property type="project" value="UniProtKB-SubCell"/>
</dbReference>
<dbReference type="Proteomes" id="UP000886523">
    <property type="component" value="Unassembled WGS sequence"/>
</dbReference>
<keyword evidence="9" id="KW-1185">Reference proteome</keyword>
<dbReference type="Pfam" id="PF01425">
    <property type="entry name" value="Amidase"/>
    <property type="match status" value="1"/>
</dbReference>
<dbReference type="OrthoDB" id="421993at2759"/>
<organism evidence="8 9">
    <name type="scientific">Hydnum rufescens UP504</name>
    <dbReference type="NCBI Taxonomy" id="1448309"/>
    <lineage>
        <taxon>Eukaryota</taxon>
        <taxon>Fungi</taxon>
        <taxon>Dikarya</taxon>
        <taxon>Basidiomycota</taxon>
        <taxon>Agaricomycotina</taxon>
        <taxon>Agaricomycetes</taxon>
        <taxon>Cantharellales</taxon>
        <taxon>Hydnaceae</taxon>
        <taxon>Hydnum</taxon>
    </lineage>
</organism>
<feature type="active site" description="Charge relay system" evidence="5">
    <location>
        <position position="157"/>
    </location>
</feature>
<dbReference type="GO" id="GO:0050567">
    <property type="term" value="F:glutaminyl-tRNA synthase (glutamine-hydrolyzing) activity"/>
    <property type="evidence" value="ECO:0007669"/>
    <property type="project" value="UniProtKB-UniRule"/>
</dbReference>
<dbReference type="GO" id="GO:0032543">
    <property type="term" value="P:mitochondrial translation"/>
    <property type="evidence" value="ECO:0007669"/>
    <property type="project" value="UniProtKB-UniRule"/>
</dbReference>
<feature type="domain" description="Amidase" evidence="7">
    <location>
        <begin position="59"/>
        <end position="506"/>
    </location>
</feature>
<dbReference type="InterPro" id="IPR000120">
    <property type="entry name" value="Amidase"/>
</dbReference>
<feature type="active site" description="Charge relay system" evidence="5">
    <location>
        <position position="71"/>
    </location>
</feature>
<keyword evidence="2 5" id="KW-0547">Nucleotide-binding</keyword>
<evidence type="ECO:0000256" key="3">
    <source>
        <dbReference type="ARBA" id="ARBA00022840"/>
    </source>
</evidence>
<dbReference type="InterPro" id="IPR023631">
    <property type="entry name" value="Amidase_dom"/>
</dbReference>
<evidence type="ECO:0000256" key="4">
    <source>
        <dbReference type="ARBA" id="ARBA00022917"/>
    </source>
</evidence>
<evidence type="ECO:0000313" key="8">
    <source>
        <dbReference type="EMBL" id="KAF9511244.1"/>
    </source>
</evidence>
<dbReference type="PANTHER" id="PTHR11895">
    <property type="entry name" value="TRANSAMIDASE"/>
    <property type="match status" value="1"/>
</dbReference>
<evidence type="ECO:0000256" key="1">
    <source>
        <dbReference type="ARBA" id="ARBA00022598"/>
    </source>
</evidence>
<dbReference type="GO" id="GO:0030956">
    <property type="term" value="C:glutamyl-tRNA(Gln) amidotransferase complex"/>
    <property type="evidence" value="ECO:0007669"/>
    <property type="project" value="UniProtKB-UniRule"/>
</dbReference>
<comment type="caution">
    <text evidence="8">The sequence shown here is derived from an EMBL/GenBank/DDBJ whole genome shotgun (WGS) entry which is preliminary data.</text>
</comment>
<keyword evidence="1 5" id="KW-0436">Ligase</keyword>
<dbReference type="Gene3D" id="3.90.1300.10">
    <property type="entry name" value="Amidase signature (AS) domain"/>
    <property type="match status" value="1"/>
</dbReference>
<dbReference type="HAMAP" id="MF_00120">
    <property type="entry name" value="GatA"/>
    <property type="match status" value="1"/>
</dbReference>
<dbReference type="InterPro" id="IPR036928">
    <property type="entry name" value="AS_sf"/>
</dbReference>
<evidence type="ECO:0000259" key="7">
    <source>
        <dbReference type="Pfam" id="PF01425"/>
    </source>
</evidence>
<keyword evidence="4 5" id="KW-0648">Protein biosynthesis</keyword>
<feature type="region of interest" description="Disordered" evidence="6">
    <location>
        <begin position="137"/>
        <end position="160"/>
    </location>
</feature>
<proteinExistence type="inferred from homology"/>
<evidence type="ECO:0000313" key="9">
    <source>
        <dbReference type="Proteomes" id="UP000886523"/>
    </source>
</evidence>
<sequence>MFLRCTLRRQRVNRQYSTSAIPTLGEYLKRIGECDSGEGGTNAFVSIDSTQGLVSPTTASKSLAGKSIAIKDVICTSALPTTCSSEILRDFQPPYDATVVRLLNDEDATVIGKTNCDEFGMGSMNIHTSHGSVINPFQTSSSKVPWRKREQRSAGGSSGGSAAAVAASMCYAALSTDTGGSTRLPASYSGIVGLKPSYGLISRWGVVSFADSLDCVGIMADRVSRIRSVFDVLAQFDTLDPTSIPIIHRERMSFSIRSRMKDLGDNGQKSLQGLVVGIPWEYFPAEMSQYIYSPFNTVLSVLRQLGASIKPVSLPSTRYGLSAYYVIASAEAYSNLARYDGIRYGARSSPEEGSPILDAADVYALTRSHALGAEVKRRILLGSYALTAGAFDNYFLQAQRVRNLVRADFDRVFRISNVLAGSSASTEARGAVDIILHPSAIRTAPSLMPKSASAAEGLQVYVQDVLTVPASLAGIPALTVPMGYAEDDGWPLGVSVVGQWGSEELVVNVGEAIEQNLRIHDETS</sequence>
<dbReference type="SUPFAM" id="SSF75304">
    <property type="entry name" value="Amidase signature (AS) enzymes"/>
    <property type="match status" value="1"/>
</dbReference>
<dbReference type="PANTHER" id="PTHR11895:SF7">
    <property type="entry name" value="GLUTAMYL-TRNA(GLN) AMIDOTRANSFERASE SUBUNIT A, MITOCHONDRIAL"/>
    <property type="match status" value="1"/>
</dbReference>
<comment type="subunit">
    <text evidence="5">Subunit of the heterotrimeric GatCAB amidotransferase (AdT) complex, composed of A, B and C subunits.</text>
</comment>
<keyword evidence="5" id="KW-0496">Mitochondrion</keyword>
<keyword evidence="3 5" id="KW-0067">ATP-binding</keyword>